<dbReference type="EMBL" id="LAZR01013805">
    <property type="protein sequence ID" value="KKM20259.1"/>
    <property type="molecule type" value="Genomic_DNA"/>
</dbReference>
<comment type="caution">
    <text evidence="1">The sequence shown here is derived from an EMBL/GenBank/DDBJ whole genome shotgun (WGS) entry which is preliminary data.</text>
</comment>
<evidence type="ECO:0000313" key="1">
    <source>
        <dbReference type="EMBL" id="KKM20259.1"/>
    </source>
</evidence>
<proteinExistence type="predicted"/>
<sequence length="105" mass="12640">MEIFSLNNLFYPHELEELRLGSIQILKNLLSHLEKSSAPKEIQWEKEFTDKNIVGIDWYQEFITELFQYFSIYGKNRIDLTCNEKFYSILEKYTPIETIPKIQEN</sequence>
<organism evidence="1">
    <name type="scientific">marine sediment metagenome</name>
    <dbReference type="NCBI Taxonomy" id="412755"/>
    <lineage>
        <taxon>unclassified sequences</taxon>
        <taxon>metagenomes</taxon>
        <taxon>ecological metagenomes</taxon>
    </lineage>
</organism>
<gene>
    <name evidence="1" type="ORF">LCGC14_1647250</name>
</gene>
<protein>
    <submittedName>
        <fullName evidence="1">Uncharacterized protein</fullName>
    </submittedName>
</protein>
<dbReference type="AlphaFoldDB" id="A0A0F9IKE1"/>
<reference evidence="1" key="1">
    <citation type="journal article" date="2015" name="Nature">
        <title>Complex archaea that bridge the gap between prokaryotes and eukaryotes.</title>
        <authorList>
            <person name="Spang A."/>
            <person name="Saw J.H."/>
            <person name="Jorgensen S.L."/>
            <person name="Zaremba-Niedzwiedzka K."/>
            <person name="Martijn J."/>
            <person name="Lind A.E."/>
            <person name="van Eijk R."/>
            <person name="Schleper C."/>
            <person name="Guy L."/>
            <person name="Ettema T.J."/>
        </authorList>
    </citation>
    <scope>NUCLEOTIDE SEQUENCE</scope>
</reference>
<accession>A0A0F9IKE1</accession>
<name>A0A0F9IKE1_9ZZZZ</name>